<keyword evidence="2" id="KW-1185">Reference proteome</keyword>
<evidence type="ECO:0000313" key="2">
    <source>
        <dbReference type="Proteomes" id="UP001165960"/>
    </source>
</evidence>
<protein>
    <submittedName>
        <fullName evidence="1">CorA metal ion transporter</fullName>
    </submittedName>
</protein>
<sequence length="168" mass="19013">MSHRTRVLERISKIGNTWTLSPGWIAYALLDEVVDLLLPLLRACEEEAERFEDLILNLDSSSTRSSTHSLNQIARLKQHIFTIAKLVSQKHDICQTLTKKVIDANDFRDGMHLYFGDVQEKNLTTTHLNYCDQLTLTCIQTDHATFDQTMLLTYVGSGISVLICISGT</sequence>
<evidence type="ECO:0000313" key="1">
    <source>
        <dbReference type="EMBL" id="KAJ9068407.1"/>
    </source>
</evidence>
<gene>
    <name evidence="1" type="primary">MNR2_7</name>
    <name evidence="1" type="ORF">DSO57_1029055</name>
</gene>
<proteinExistence type="predicted"/>
<dbReference type="EMBL" id="QTSX02003739">
    <property type="protein sequence ID" value="KAJ9068407.1"/>
    <property type="molecule type" value="Genomic_DNA"/>
</dbReference>
<accession>A0ACC2T1C2</accession>
<reference evidence="1" key="1">
    <citation type="submission" date="2022-04" db="EMBL/GenBank/DDBJ databases">
        <title>Genome of the entomopathogenic fungus Entomophthora muscae.</title>
        <authorList>
            <person name="Elya C."/>
            <person name="Lovett B.R."/>
            <person name="Lee E."/>
            <person name="Macias A.M."/>
            <person name="Hajek A.E."/>
            <person name="De Bivort B.L."/>
            <person name="Kasson M.T."/>
            <person name="De Fine Licht H.H."/>
            <person name="Stajich J.E."/>
        </authorList>
    </citation>
    <scope>NUCLEOTIDE SEQUENCE</scope>
    <source>
        <strain evidence="1">Berkeley</strain>
    </source>
</reference>
<dbReference type="Proteomes" id="UP001165960">
    <property type="component" value="Unassembled WGS sequence"/>
</dbReference>
<organism evidence="1 2">
    <name type="scientific">Entomophthora muscae</name>
    <dbReference type="NCBI Taxonomy" id="34485"/>
    <lineage>
        <taxon>Eukaryota</taxon>
        <taxon>Fungi</taxon>
        <taxon>Fungi incertae sedis</taxon>
        <taxon>Zoopagomycota</taxon>
        <taxon>Entomophthoromycotina</taxon>
        <taxon>Entomophthoromycetes</taxon>
        <taxon>Entomophthorales</taxon>
        <taxon>Entomophthoraceae</taxon>
        <taxon>Entomophthora</taxon>
    </lineage>
</organism>
<comment type="caution">
    <text evidence="1">The sequence shown here is derived from an EMBL/GenBank/DDBJ whole genome shotgun (WGS) entry which is preliminary data.</text>
</comment>
<name>A0ACC2T1C2_9FUNG</name>